<dbReference type="PANTHER" id="PTHR37314:SF4">
    <property type="entry name" value="UPF0700 TRANSMEMBRANE PROTEIN YOAK"/>
    <property type="match status" value="1"/>
</dbReference>
<gene>
    <name evidence="2" type="ORF">JCM19240_2622</name>
</gene>
<dbReference type="EMBL" id="BBMT01000011">
    <property type="protein sequence ID" value="GAL36553.1"/>
    <property type="molecule type" value="Genomic_DNA"/>
</dbReference>
<feature type="transmembrane region" description="Helical" evidence="1">
    <location>
        <begin position="56"/>
        <end position="77"/>
    </location>
</feature>
<sequence>MISKLPRWIESGAFILALLAGTVNAVGLMGFQHQAISHLSGTATLLGTQLFNDWSAAGYLFAIVLSFLMGSAISGLFISNVSLKLGRQYEWLLCIESLFLFVAAYFLLQGSHMGTYFASAACGLQNALATTFSGAVVRTTHVTGIVTDLGIMIGSSLRGEPFDKRKAKLFVTIVLGFVLGGIAGAMLFNKLAFLSLAVPATVCILLAIVYRIYRKRIAYTNRAN</sequence>
<accession>A0A090TBC1</accession>
<feature type="transmembrane region" description="Helical" evidence="1">
    <location>
        <begin position="12"/>
        <end position="36"/>
    </location>
</feature>
<dbReference type="InterPro" id="IPR010699">
    <property type="entry name" value="DUF1275"/>
</dbReference>
<dbReference type="Proteomes" id="UP000029224">
    <property type="component" value="Unassembled WGS sequence"/>
</dbReference>
<keyword evidence="1" id="KW-0812">Transmembrane</keyword>
<proteinExistence type="predicted"/>
<reference evidence="2 3" key="2">
    <citation type="submission" date="2014-09" db="EMBL/GenBank/DDBJ databases">
        <authorList>
            <consortium name="NBRP consortium"/>
            <person name="Sawabe T."/>
            <person name="Meirelles P."/>
            <person name="Nakanishi M."/>
            <person name="Sayaka M."/>
            <person name="Hattori M."/>
            <person name="Ohkuma M."/>
        </authorList>
    </citation>
    <scope>NUCLEOTIDE SEQUENCE [LARGE SCALE GENOMIC DNA]</scope>
    <source>
        <strain evidence="2 3">JCM 19240</strain>
    </source>
</reference>
<feature type="transmembrane region" description="Helical" evidence="1">
    <location>
        <begin position="89"/>
        <end position="108"/>
    </location>
</feature>
<evidence type="ECO:0000313" key="3">
    <source>
        <dbReference type="Proteomes" id="UP000029224"/>
    </source>
</evidence>
<dbReference type="OrthoDB" id="270162at2"/>
<dbReference type="Pfam" id="PF06912">
    <property type="entry name" value="DUF1275"/>
    <property type="match status" value="1"/>
</dbReference>
<organism evidence="2 3">
    <name type="scientific">Vibrio maritimus</name>
    <dbReference type="NCBI Taxonomy" id="990268"/>
    <lineage>
        <taxon>Bacteria</taxon>
        <taxon>Pseudomonadati</taxon>
        <taxon>Pseudomonadota</taxon>
        <taxon>Gammaproteobacteria</taxon>
        <taxon>Vibrionales</taxon>
        <taxon>Vibrionaceae</taxon>
        <taxon>Vibrio</taxon>
    </lineage>
</organism>
<name>A0A090TBC1_9VIBR</name>
<reference evidence="2 3" key="1">
    <citation type="submission" date="2014-09" db="EMBL/GenBank/DDBJ databases">
        <title>Vibrio maritimus JCM 19240. (C210) whole genome shotgun sequence.</title>
        <authorList>
            <person name="Sawabe T."/>
            <person name="Meirelles P."/>
            <person name="Nakanishi M."/>
            <person name="Sayaka M."/>
            <person name="Hattori M."/>
            <person name="Ohkuma M."/>
        </authorList>
    </citation>
    <scope>NUCLEOTIDE SEQUENCE [LARGE SCALE GENOMIC DNA]</scope>
    <source>
        <strain evidence="2 3">JCM 19240</strain>
    </source>
</reference>
<feature type="transmembrane region" description="Helical" evidence="1">
    <location>
        <begin position="169"/>
        <end position="188"/>
    </location>
</feature>
<feature type="transmembrane region" description="Helical" evidence="1">
    <location>
        <begin position="194"/>
        <end position="213"/>
    </location>
</feature>
<keyword evidence="3" id="KW-1185">Reference proteome</keyword>
<dbReference type="AlphaFoldDB" id="A0A090TBC1"/>
<keyword evidence="1" id="KW-0472">Membrane</keyword>
<comment type="caution">
    <text evidence="2">The sequence shown here is derived from an EMBL/GenBank/DDBJ whole genome shotgun (WGS) entry which is preliminary data.</text>
</comment>
<dbReference type="PANTHER" id="PTHR37314">
    <property type="entry name" value="SLR0142 PROTEIN"/>
    <property type="match status" value="1"/>
</dbReference>
<evidence type="ECO:0000256" key="1">
    <source>
        <dbReference type="SAM" id="Phobius"/>
    </source>
</evidence>
<keyword evidence="1" id="KW-1133">Transmembrane helix</keyword>
<feature type="transmembrane region" description="Helical" evidence="1">
    <location>
        <begin position="135"/>
        <end position="157"/>
    </location>
</feature>
<protein>
    <submittedName>
        <fullName evidence="2">Conserved hypothetical membrane protein</fullName>
    </submittedName>
</protein>
<evidence type="ECO:0000313" key="2">
    <source>
        <dbReference type="EMBL" id="GAL36553.1"/>
    </source>
</evidence>